<protein>
    <submittedName>
        <fullName evidence="2">Lactate utilization protein</fullName>
    </submittedName>
</protein>
<dbReference type="Pfam" id="PF02589">
    <property type="entry name" value="LUD_dom"/>
    <property type="match status" value="1"/>
</dbReference>
<dbReference type="InterPro" id="IPR003741">
    <property type="entry name" value="LUD_dom"/>
</dbReference>
<reference evidence="2" key="1">
    <citation type="submission" date="2021-01" db="EMBL/GenBank/DDBJ databases">
        <title>Genome public.</title>
        <authorList>
            <person name="Liu C."/>
            <person name="Sun Q."/>
        </authorList>
    </citation>
    <scope>NUCLEOTIDE SEQUENCE</scope>
    <source>
        <strain evidence="2">M6</strain>
    </source>
</reference>
<proteinExistence type="predicted"/>
<organism evidence="2 3">
    <name type="scientific">Ruminococcus difficilis</name>
    <dbReference type="NCBI Taxonomy" id="2763069"/>
    <lineage>
        <taxon>Bacteria</taxon>
        <taxon>Bacillati</taxon>
        <taxon>Bacillota</taxon>
        <taxon>Clostridia</taxon>
        <taxon>Eubacteriales</taxon>
        <taxon>Oscillospiraceae</taxon>
        <taxon>Ruminococcus</taxon>
    </lineage>
</organism>
<dbReference type="PANTHER" id="PTHR36179:SF2">
    <property type="entry name" value="LUD DOMAIN-CONTAINING PROTEIN"/>
    <property type="match status" value="1"/>
</dbReference>
<dbReference type="Proteomes" id="UP000633365">
    <property type="component" value="Unassembled WGS sequence"/>
</dbReference>
<dbReference type="RefSeq" id="WP_186832867.1">
    <property type="nucleotide sequence ID" value="NZ_JAEQMG010000048.1"/>
</dbReference>
<dbReference type="InterPro" id="IPR009501">
    <property type="entry name" value="UCP020269"/>
</dbReference>
<dbReference type="AlphaFoldDB" id="A0A934WPJ0"/>
<evidence type="ECO:0000313" key="2">
    <source>
        <dbReference type="EMBL" id="MBK6088131.1"/>
    </source>
</evidence>
<name>A0A934WPJ0_9FIRM</name>
<dbReference type="EMBL" id="JAEQMG010000048">
    <property type="protein sequence ID" value="MBK6088131.1"/>
    <property type="molecule type" value="Genomic_DNA"/>
</dbReference>
<keyword evidence="3" id="KW-1185">Reference proteome</keyword>
<dbReference type="PANTHER" id="PTHR36179">
    <property type="entry name" value="LUD_DOM DOMAIN-CONTAINING PROTEIN"/>
    <property type="match status" value="1"/>
</dbReference>
<comment type="caution">
    <text evidence="2">The sequence shown here is derived from an EMBL/GenBank/DDBJ whole genome shotgun (WGS) entry which is preliminary data.</text>
</comment>
<evidence type="ECO:0000313" key="3">
    <source>
        <dbReference type="Proteomes" id="UP000633365"/>
    </source>
</evidence>
<feature type="domain" description="LUD" evidence="1">
    <location>
        <begin position="9"/>
        <end position="213"/>
    </location>
</feature>
<accession>A0A934WPJ0</accession>
<dbReference type="PIRSF" id="PIRSF020269">
    <property type="entry name" value="DUF1121"/>
    <property type="match status" value="1"/>
</dbReference>
<evidence type="ECO:0000259" key="1">
    <source>
        <dbReference type="Pfam" id="PF02589"/>
    </source>
</evidence>
<sequence length="219" mass="24458">MEEKMMKRIEKTMDRLRANQMAAYYVETKEEVVPLLKTLMNEGETVTHGGSVTLGECGVIDMLNSGDYNYLDRSKAQSPEEVEEIYRKAYFADTYLASANAVTEGGLLYNVDGNSNRVSAILYGPKQVVFICGCNKLVKDLDEAVMRLKSVAAPQNTKRLNCDTYCAKEGECLAMGNDASYMCDGCMSPARICCNYVISARQRHKDRLKVIFVGEELGY</sequence>
<gene>
    <name evidence="2" type="ORF">JKK62_05605</name>
</gene>